<organism evidence="3 4">
    <name type="scientific">Aquatica leii</name>
    <dbReference type="NCBI Taxonomy" id="1421715"/>
    <lineage>
        <taxon>Eukaryota</taxon>
        <taxon>Metazoa</taxon>
        <taxon>Ecdysozoa</taxon>
        <taxon>Arthropoda</taxon>
        <taxon>Hexapoda</taxon>
        <taxon>Insecta</taxon>
        <taxon>Pterygota</taxon>
        <taxon>Neoptera</taxon>
        <taxon>Endopterygota</taxon>
        <taxon>Coleoptera</taxon>
        <taxon>Polyphaga</taxon>
        <taxon>Elateriformia</taxon>
        <taxon>Elateroidea</taxon>
        <taxon>Lampyridae</taxon>
        <taxon>Luciolinae</taxon>
        <taxon>Aquatica</taxon>
    </lineage>
</organism>
<dbReference type="EMBL" id="JARPUR010000001">
    <property type="protein sequence ID" value="KAK4887407.1"/>
    <property type="molecule type" value="Genomic_DNA"/>
</dbReference>
<gene>
    <name evidence="3" type="ORF">RN001_003678</name>
</gene>
<reference evidence="4" key="1">
    <citation type="submission" date="2023-01" db="EMBL/GenBank/DDBJ databases">
        <title>Key to firefly adult light organ development and bioluminescence: homeobox transcription factors regulate luciferase expression and transportation to peroxisome.</title>
        <authorList>
            <person name="Fu X."/>
        </authorList>
    </citation>
    <scope>NUCLEOTIDE SEQUENCE [LARGE SCALE GENOMIC DNA]</scope>
</reference>
<sequence>MEIKNRSKLFLLPGFLMINVTGHPFRIIVTLLKLLKVVKLPINLKSHAITVLSNKECSSFANACKEARKELSSSDVDTTEAEELSSKRRKKSNRRYSSDEEKSSSDDNDMLDYPCPPTSIPKSQQSNSMKRKLSNSLDDRISWKSISPQYQWQSKSHVDETMTTDKIELASSTSVENKIDELIKLVIKNNRLVKHQMEYIEQLEKKVDALIKDRGILNRIECQLGEAICPIST</sequence>
<dbReference type="AlphaFoldDB" id="A0AAN7Q9T0"/>
<keyword evidence="4" id="KW-1185">Reference proteome</keyword>
<comment type="caution">
    <text evidence="3">The sequence shown here is derived from an EMBL/GenBank/DDBJ whole genome shotgun (WGS) entry which is preliminary data.</text>
</comment>
<accession>A0AAN7Q9T0</accession>
<evidence type="ECO:0000313" key="4">
    <source>
        <dbReference type="Proteomes" id="UP001353858"/>
    </source>
</evidence>
<feature type="compositionally biased region" description="Basic and acidic residues" evidence="2">
    <location>
        <begin position="96"/>
        <end position="105"/>
    </location>
</feature>
<protein>
    <submittedName>
        <fullName evidence="3">Uncharacterized protein</fullName>
    </submittedName>
</protein>
<keyword evidence="1" id="KW-0175">Coiled coil</keyword>
<name>A0AAN7Q9T0_9COLE</name>
<feature type="region of interest" description="Disordered" evidence="2">
    <location>
        <begin position="71"/>
        <end position="134"/>
    </location>
</feature>
<proteinExistence type="predicted"/>
<dbReference type="Proteomes" id="UP001353858">
    <property type="component" value="Unassembled WGS sequence"/>
</dbReference>
<evidence type="ECO:0000313" key="3">
    <source>
        <dbReference type="EMBL" id="KAK4887407.1"/>
    </source>
</evidence>
<evidence type="ECO:0000256" key="1">
    <source>
        <dbReference type="SAM" id="Coils"/>
    </source>
</evidence>
<feature type="coiled-coil region" evidence="1">
    <location>
        <begin position="193"/>
        <end position="220"/>
    </location>
</feature>
<evidence type="ECO:0000256" key="2">
    <source>
        <dbReference type="SAM" id="MobiDB-lite"/>
    </source>
</evidence>